<feature type="domain" description="Gram-positive cocci surface proteins LPxTG" evidence="8">
    <location>
        <begin position="66"/>
        <end position="107"/>
    </location>
</feature>
<dbReference type="EMBL" id="JAFLWD010000011">
    <property type="protein sequence ID" value="MBO0439816.1"/>
    <property type="molecule type" value="Genomic_DNA"/>
</dbReference>
<evidence type="ECO:0000256" key="4">
    <source>
        <dbReference type="ARBA" id="ARBA00023088"/>
    </source>
</evidence>
<protein>
    <submittedName>
        <fullName evidence="9">LPXTG cell wall anchor domain-containing protein</fullName>
    </submittedName>
</protein>
<feature type="signal peptide" evidence="7">
    <location>
        <begin position="1"/>
        <end position="33"/>
    </location>
</feature>
<dbReference type="Pfam" id="PF00746">
    <property type="entry name" value="Gram_pos_anchor"/>
    <property type="match status" value="1"/>
</dbReference>
<evidence type="ECO:0000313" key="10">
    <source>
        <dbReference type="Proteomes" id="UP000664632"/>
    </source>
</evidence>
<keyword evidence="6" id="KW-1133">Transmembrane helix</keyword>
<evidence type="ECO:0000256" key="2">
    <source>
        <dbReference type="ARBA" id="ARBA00022525"/>
    </source>
</evidence>
<evidence type="ECO:0000259" key="8">
    <source>
        <dbReference type="Pfam" id="PF00746"/>
    </source>
</evidence>
<evidence type="ECO:0000256" key="6">
    <source>
        <dbReference type="SAM" id="Phobius"/>
    </source>
</evidence>
<reference evidence="9 10" key="1">
    <citation type="submission" date="2021-03" db="EMBL/GenBank/DDBJ databases">
        <title>Enterococcal diversity collection.</title>
        <authorList>
            <person name="Gilmore M.S."/>
            <person name="Schwartzman J."/>
            <person name="Van Tyne D."/>
            <person name="Martin M."/>
            <person name="Earl A.M."/>
            <person name="Manson A.L."/>
            <person name="Straub T."/>
            <person name="Salamzade R."/>
            <person name="Saavedra J."/>
            <person name="Lebreton F."/>
            <person name="Prichula J."/>
            <person name="Schaufler K."/>
            <person name="Gaca A."/>
            <person name="Sgardioli B."/>
            <person name="Wagenaar J."/>
            <person name="Strong T."/>
        </authorList>
    </citation>
    <scope>NUCLEOTIDE SEQUENCE [LARGE SCALE GENOMIC DNA]</scope>
    <source>
        <strain evidence="9 10">DIV0869a</strain>
    </source>
</reference>
<feature type="transmembrane region" description="Helical" evidence="6">
    <location>
        <begin position="81"/>
        <end position="102"/>
    </location>
</feature>
<evidence type="ECO:0000313" key="9">
    <source>
        <dbReference type="EMBL" id="MBO0439816.1"/>
    </source>
</evidence>
<keyword evidence="6" id="KW-0812">Transmembrane</keyword>
<keyword evidence="4" id="KW-0572">Peptidoglycan-anchor</keyword>
<evidence type="ECO:0000256" key="5">
    <source>
        <dbReference type="SAM" id="MobiDB-lite"/>
    </source>
</evidence>
<dbReference type="Proteomes" id="UP000664632">
    <property type="component" value="Unassembled WGS sequence"/>
</dbReference>
<proteinExistence type="predicted"/>
<dbReference type="InterPro" id="IPR019931">
    <property type="entry name" value="LPXTG_anchor"/>
</dbReference>
<keyword evidence="3 7" id="KW-0732">Signal</keyword>
<evidence type="ECO:0000256" key="1">
    <source>
        <dbReference type="ARBA" id="ARBA00022512"/>
    </source>
</evidence>
<evidence type="ECO:0000256" key="3">
    <source>
        <dbReference type="ARBA" id="ARBA00022729"/>
    </source>
</evidence>
<dbReference type="NCBIfam" id="TIGR01167">
    <property type="entry name" value="LPXTG_anchor"/>
    <property type="match status" value="1"/>
</dbReference>
<keyword evidence="1" id="KW-0134">Cell wall</keyword>
<evidence type="ECO:0000256" key="7">
    <source>
        <dbReference type="SAM" id="SignalP"/>
    </source>
</evidence>
<accession>A0ABS3GX23</accession>
<sequence length="111" mass="12157">MRQGDQKMKKKKICLLFLLLISVFLVNSVTAMAAQSNGKTGGEIGFIDGNEDGTKESESPINQEKPKKQSSGLLPKTGEEFLRYLTIIGMISLVVTAIIIVIKRRNNQGCS</sequence>
<keyword evidence="6" id="KW-0472">Membrane</keyword>
<keyword evidence="10" id="KW-1185">Reference proteome</keyword>
<name>A0ABS3GX23_9ENTE</name>
<organism evidence="9 10">
    <name type="scientific">Candidatus Enterococcus ikei</name>
    <dbReference type="NCBI Taxonomy" id="2815326"/>
    <lineage>
        <taxon>Bacteria</taxon>
        <taxon>Bacillati</taxon>
        <taxon>Bacillota</taxon>
        <taxon>Bacilli</taxon>
        <taxon>Lactobacillales</taxon>
        <taxon>Enterococcaceae</taxon>
        <taxon>Enterococcus</taxon>
    </lineage>
</organism>
<keyword evidence="2" id="KW-0964">Secreted</keyword>
<feature type="region of interest" description="Disordered" evidence="5">
    <location>
        <begin position="36"/>
        <end position="74"/>
    </location>
</feature>
<feature type="chain" id="PRO_5046034496" evidence="7">
    <location>
        <begin position="34"/>
        <end position="111"/>
    </location>
</feature>
<comment type="caution">
    <text evidence="9">The sequence shown here is derived from an EMBL/GenBank/DDBJ whole genome shotgun (WGS) entry which is preliminary data.</text>
</comment>
<gene>
    <name evidence="9" type="ORF">JZO69_05560</name>
</gene>